<gene>
    <name evidence="2" type="ORF">Glove_84g43</name>
</gene>
<dbReference type="SUPFAM" id="SSF56112">
    <property type="entry name" value="Protein kinase-like (PK-like)"/>
    <property type="match status" value="1"/>
</dbReference>
<dbReference type="STRING" id="1348612.A0A397JE48"/>
<comment type="caution">
    <text evidence="2">The sequence shown here is derived from an EMBL/GenBank/DDBJ whole genome shotgun (WGS) entry which is preliminary data.</text>
</comment>
<dbReference type="PROSITE" id="PS50011">
    <property type="entry name" value="PROTEIN_KINASE_DOM"/>
    <property type="match status" value="1"/>
</dbReference>
<evidence type="ECO:0000259" key="1">
    <source>
        <dbReference type="PROSITE" id="PS50011"/>
    </source>
</evidence>
<dbReference type="GO" id="GO:0005524">
    <property type="term" value="F:ATP binding"/>
    <property type="evidence" value="ECO:0007669"/>
    <property type="project" value="InterPro"/>
</dbReference>
<dbReference type="InterPro" id="IPR000719">
    <property type="entry name" value="Prot_kinase_dom"/>
</dbReference>
<evidence type="ECO:0000313" key="3">
    <source>
        <dbReference type="Proteomes" id="UP000266861"/>
    </source>
</evidence>
<dbReference type="PANTHER" id="PTHR44329">
    <property type="entry name" value="SERINE/THREONINE-PROTEIN KINASE TNNI3K-RELATED"/>
    <property type="match status" value="1"/>
</dbReference>
<name>A0A397JE48_9GLOM</name>
<sequence length="528" mass="61667">MSQEIEKNKYCPAGHSYKVFVNGFCLLCTKEHFIQEFKTWSSGNANINKIIQESQINDKYIKLQWIPYDNFRNIEHIADGGNGSVYSAKLENGIKWKWNFIKQDWEYALIDCKVALKEIKDSRFEFLEVTTITNGTIINYFGISKNPSTQNYIIVMEFFDGSLHNFLTKKFWDLGWQSKIYILSFIAECLERFHEKNLIHCDLHSGNILIDLNFHFFDPGSDLGIDFGLCKLENDLILNSNNKINKISGSVPYVPPEVLKGNEFTREGDVYSFGGIMYEIVTAQRPFSDQAHDTYLMIDICNGVRPKVPDFMLNWIPEWYLDLMYRCWSDDLSERPTSVELSNLFLEILEKLVGNIVDNNVMRQLQIAEENQKNTSKSQKQELFELFSYSSKLHPQSCNISRYIHTFHGLHYLLEDLKSGKSPGHSYYRKFIGFDDGICCLCSNEHFVQEFKTWSSGNAKIDRIIQGSQINDKYVKLQWIPYNNFQNIEHIADGSVYSAEIENGIKWKWNFIKQDFGNINCFKRNKRF</sequence>
<dbReference type="InterPro" id="IPR011009">
    <property type="entry name" value="Kinase-like_dom_sf"/>
</dbReference>
<dbReference type="GO" id="GO:0004674">
    <property type="term" value="F:protein serine/threonine kinase activity"/>
    <property type="evidence" value="ECO:0007669"/>
    <property type="project" value="TreeGrafter"/>
</dbReference>
<dbReference type="InterPro" id="IPR051681">
    <property type="entry name" value="Ser/Thr_Kinases-Pseudokinases"/>
</dbReference>
<evidence type="ECO:0000313" key="2">
    <source>
        <dbReference type="EMBL" id="RHZ84236.1"/>
    </source>
</evidence>
<dbReference type="EMBL" id="PQFF01000080">
    <property type="protein sequence ID" value="RHZ84236.1"/>
    <property type="molecule type" value="Genomic_DNA"/>
</dbReference>
<organism evidence="2 3">
    <name type="scientific">Diversispora epigaea</name>
    <dbReference type="NCBI Taxonomy" id="1348612"/>
    <lineage>
        <taxon>Eukaryota</taxon>
        <taxon>Fungi</taxon>
        <taxon>Fungi incertae sedis</taxon>
        <taxon>Mucoromycota</taxon>
        <taxon>Glomeromycotina</taxon>
        <taxon>Glomeromycetes</taxon>
        <taxon>Diversisporales</taxon>
        <taxon>Diversisporaceae</taxon>
        <taxon>Diversispora</taxon>
    </lineage>
</organism>
<dbReference type="InterPro" id="IPR001245">
    <property type="entry name" value="Ser-Thr/Tyr_kinase_cat_dom"/>
</dbReference>
<reference evidence="2 3" key="1">
    <citation type="submission" date="2018-08" db="EMBL/GenBank/DDBJ databases">
        <title>Genome and evolution of the arbuscular mycorrhizal fungus Diversispora epigaea (formerly Glomus versiforme) and its bacterial endosymbionts.</title>
        <authorList>
            <person name="Sun X."/>
            <person name="Fei Z."/>
            <person name="Harrison M."/>
        </authorList>
    </citation>
    <scope>NUCLEOTIDE SEQUENCE [LARGE SCALE GENOMIC DNA]</scope>
    <source>
        <strain evidence="2 3">IT104</strain>
    </source>
</reference>
<dbReference type="AlphaFoldDB" id="A0A397JE48"/>
<dbReference type="Proteomes" id="UP000266861">
    <property type="component" value="Unassembled WGS sequence"/>
</dbReference>
<accession>A0A397JE48</accession>
<feature type="domain" description="Protein kinase" evidence="1">
    <location>
        <begin position="71"/>
        <end position="346"/>
    </location>
</feature>
<dbReference type="Pfam" id="PF07714">
    <property type="entry name" value="PK_Tyr_Ser-Thr"/>
    <property type="match status" value="1"/>
</dbReference>
<keyword evidence="3" id="KW-1185">Reference proteome</keyword>
<proteinExistence type="predicted"/>
<dbReference type="Gene3D" id="1.10.510.10">
    <property type="entry name" value="Transferase(Phosphotransferase) domain 1"/>
    <property type="match status" value="1"/>
</dbReference>
<protein>
    <recommendedName>
        <fullName evidence="1">Protein kinase domain-containing protein</fullName>
    </recommendedName>
</protein>